<dbReference type="InterPro" id="IPR011453">
    <property type="entry name" value="DUF1559"/>
</dbReference>
<dbReference type="AlphaFoldDB" id="A0A1I3AWZ5"/>
<dbReference type="EMBL" id="FOQD01000001">
    <property type="protein sequence ID" value="SFH54522.1"/>
    <property type="molecule type" value="Genomic_DNA"/>
</dbReference>
<dbReference type="Proteomes" id="UP000199518">
    <property type="component" value="Unassembled WGS sequence"/>
</dbReference>
<keyword evidence="1" id="KW-1133">Transmembrane helix</keyword>
<evidence type="ECO:0000259" key="2">
    <source>
        <dbReference type="Pfam" id="PF07596"/>
    </source>
</evidence>
<dbReference type="OrthoDB" id="285651at2"/>
<sequence length="253" mass="28003">MTDPLDFGPEVPQEPPKGGRSWTRFVLECGAAVFAILFLIALLLPAQRNVREAGPRIQCKNNLKQLGMAIHSYYEVYGSLPPAYTVDANGKPLHSWRTLLLPSLGEIALYRTIDLSKPWNDPANELAFKTALPTFQCPSANISPTQTTYMAMVGEDFCFHPTRGRTFSEIKDGMSNTVMIFETDSDHAVHWMSPDDGDPKWFLSFSEKNPISHKGGIQMTLMDGSVRMFDVASPVAIREALMTIAGGETVGEF</sequence>
<name>A0A1I3AWZ5_9PLAN</name>
<protein>
    <recommendedName>
        <fullName evidence="2">DUF1559 domain-containing protein</fullName>
    </recommendedName>
</protein>
<evidence type="ECO:0000313" key="4">
    <source>
        <dbReference type="Proteomes" id="UP000199518"/>
    </source>
</evidence>
<dbReference type="Pfam" id="PF07596">
    <property type="entry name" value="SBP_bac_10"/>
    <property type="match status" value="1"/>
</dbReference>
<dbReference type="PANTHER" id="PTHR30093">
    <property type="entry name" value="GENERAL SECRETION PATHWAY PROTEIN G"/>
    <property type="match status" value="1"/>
</dbReference>
<dbReference type="STRING" id="1576369.SAMN05421753_101100"/>
<keyword evidence="1" id="KW-0812">Transmembrane</keyword>
<evidence type="ECO:0000313" key="3">
    <source>
        <dbReference type="EMBL" id="SFH54522.1"/>
    </source>
</evidence>
<gene>
    <name evidence="3" type="ORF">SAMN05421753_101100</name>
</gene>
<evidence type="ECO:0000256" key="1">
    <source>
        <dbReference type="SAM" id="Phobius"/>
    </source>
</evidence>
<dbReference type="RefSeq" id="WP_092046861.1">
    <property type="nucleotide sequence ID" value="NZ_FOQD01000001.1"/>
</dbReference>
<keyword evidence="4" id="KW-1185">Reference proteome</keyword>
<reference evidence="4" key="1">
    <citation type="submission" date="2016-10" db="EMBL/GenBank/DDBJ databases">
        <authorList>
            <person name="Varghese N."/>
            <person name="Submissions S."/>
        </authorList>
    </citation>
    <scope>NUCLEOTIDE SEQUENCE [LARGE SCALE GENOMIC DNA]</scope>
    <source>
        <strain evidence="4">DSM 26348</strain>
    </source>
</reference>
<organism evidence="3 4">
    <name type="scientific">Planctomicrobium piriforme</name>
    <dbReference type="NCBI Taxonomy" id="1576369"/>
    <lineage>
        <taxon>Bacteria</taxon>
        <taxon>Pseudomonadati</taxon>
        <taxon>Planctomycetota</taxon>
        <taxon>Planctomycetia</taxon>
        <taxon>Planctomycetales</taxon>
        <taxon>Planctomycetaceae</taxon>
        <taxon>Planctomicrobium</taxon>
    </lineage>
</organism>
<feature type="transmembrane region" description="Helical" evidence="1">
    <location>
        <begin position="25"/>
        <end position="46"/>
    </location>
</feature>
<dbReference type="SUPFAM" id="SSF54523">
    <property type="entry name" value="Pili subunits"/>
    <property type="match status" value="1"/>
</dbReference>
<proteinExistence type="predicted"/>
<keyword evidence="1" id="KW-0472">Membrane</keyword>
<dbReference type="PANTHER" id="PTHR30093:SF2">
    <property type="entry name" value="TYPE II SECRETION SYSTEM PROTEIN H"/>
    <property type="match status" value="1"/>
</dbReference>
<accession>A0A1I3AWZ5</accession>
<feature type="domain" description="DUF1559" evidence="2">
    <location>
        <begin position="49"/>
        <end position="198"/>
    </location>
</feature>
<dbReference type="InterPro" id="IPR045584">
    <property type="entry name" value="Pilin-like"/>
</dbReference>